<dbReference type="InterPro" id="IPR009875">
    <property type="entry name" value="PilZ_domain"/>
</dbReference>
<dbReference type="RefSeq" id="WP_144682832.1">
    <property type="nucleotide sequence ID" value="NZ_VLLC01000005.1"/>
</dbReference>
<keyword evidence="3" id="KW-1185">Reference proteome</keyword>
<accession>A0A562RZ02</accession>
<evidence type="ECO:0000313" key="3">
    <source>
        <dbReference type="Proteomes" id="UP000318307"/>
    </source>
</evidence>
<reference evidence="2 3" key="1">
    <citation type="submission" date="2019-07" db="EMBL/GenBank/DDBJ databases">
        <title>Genome sequencing of 100 strains of the haloalkaliphilic chemolithoautotrophic sulfur-oxidizing bacterium Thioalkalivibrio.</title>
        <authorList>
            <person name="Muyzer G."/>
        </authorList>
    </citation>
    <scope>NUCLEOTIDE SEQUENCE [LARGE SCALE GENOMIC DNA]</scope>
    <source>
        <strain evidence="2 3">ASO4-4</strain>
    </source>
</reference>
<gene>
    <name evidence="2" type="ORF">LZ24_00938</name>
</gene>
<dbReference type="Pfam" id="PF07238">
    <property type="entry name" value="PilZ"/>
    <property type="match status" value="1"/>
</dbReference>
<feature type="domain" description="PilZ" evidence="1">
    <location>
        <begin position="54"/>
        <end position="142"/>
    </location>
</feature>
<name>A0A562RZ02_9BACT</name>
<comment type="caution">
    <text evidence="2">The sequence shown here is derived from an EMBL/GenBank/DDBJ whole genome shotgun (WGS) entry which is preliminary data.</text>
</comment>
<dbReference type="GO" id="GO:0035438">
    <property type="term" value="F:cyclic-di-GMP binding"/>
    <property type="evidence" value="ECO:0007669"/>
    <property type="project" value="InterPro"/>
</dbReference>
<protein>
    <submittedName>
        <fullName evidence="2">PilZ domain-containing protein</fullName>
    </submittedName>
</protein>
<proteinExistence type="predicted"/>
<evidence type="ECO:0000259" key="1">
    <source>
        <dbReference type="Pfam" id="PF07238"/>
    </source>
</evidence>
<dbReference type="AlphaFoldDB" id="A0A562RZ02"/>
<evidence type="ECO:0000313" key="2">
    <source>
        <dbReference type="EMBL" id="TWI74335.1"/>
    </source>
</evidence>
<dbReference type="Gene3D" id="2.40.10.220">
    <property type="entry name" value="predicted glycosyltransferase like domains"/>
    <property type="match status" value="1"/>
</dbReference>
<dbReference type="OrthoDB" id="5511523at2"/>
<sequence length="156" mass="17613">MEKIFVKNMNATFICPACGFSAIRDVSRFMDVKSTIHIRCLCKHCSHQYRVLLERRSFVRKSTSFTGRYKSRNNIQSQGVMTVLDISRSGLKMQILIPQKLSAGDVLELEFRLDRGSCPLIHREGIVKNILGGKTIGLEFSSSNHTDALGPYLAFL</sequence>
<organism evidence="2 3">
    <name type="scientific">Desulfobotulus alkaliphilus</name>
    <dbReference type="NCBI Taxonomy" id="622671"/>
    <lineage>
        <taxon>Bacteria</taxon>
        <taxon>Pseudomonadati</taxon>
        <taxon>Thermodesulfobacteriota</taxon>
        <taxon>Desulfobacteria</taxon>
        <taxon>Desulfobacterales</taxon>
        <taxon>Desulfobacteraceae</taxon>
        <taxon>Desulfobotulus</taxon>
    </lineage>
</organism>
<dbReference type="Proteomes" id="UP000318307">
    <property type="component" value="Unassembled WGS sequence"/>
</dbReference>
<dbReference type="EMBL" id="VLLC01000005">
    <property type="protein sequence ID" value="TWI74335.1"/>
    <property type="molecule type" value="Genomic_DNA"/>
</dbReference>